<reference evidence="2" key="1">
    <citation type="submission" date="2006-03" db="EMBL/GenBank/DDBJ databases">
        <title>Complete sequence of Rhodopseudomonas palustris BisB18.</title>
        <authorList>
            <consortium name="US DOE Joint Genome Institute"/>
            <person name="Copeland A."/>
            <person name="Lucas S."/>
            <person name="Lapidus A."/>
            <person name="Barry K."/>
            <person name="Detter J.C."/>
            <person name="Glavina del Rio T."/>
            <person name="Hammon N."/>
            <person name="Israni S."/>
            <person name="Dalin E."/>
            <person name="Tice H."/>
            <person name="Pitluck S."/>
            <person name="Chain P."/>
            <person name="Malfatti S."/>
            <person name="Shin M."/>
            <person name="Vergez L."/>
            <person name="Schmutz J."/>
            <person name="Larimer F."/>
            <person name="Land M."/>
            <person name="Hauser L."/>
            <person name="Pelletier D.A."/>
            <person name="Kyrpides N."/>
            <person name="Anderson I."/>
            <person name="Oda Y."/>
            <person name="Harwood C.S."/>
            <person name="Richardson P."/>
        </authorList>
    </citation>
    <scope>NUCLEOTIDE SEQUENCE [LARGE SCALE GENOMIC DNA]</scope>
    <source>
        <strain evidence="2">BisB18</strain>
    </source>
</reference>
<keyword evidence="1" id="KW-0812">Transmembrane</keyword>
<dbReference type="STRING" id="316056.RPC_2241"/>
<gene>
    <name evidence="2" type="ordered locus">RPC_2241</name>
</gene>
<name>Q215Z1_RHOPB</name>
<dbReference type="EMBL" id="CP000301">
    <property type="protein sequence ID" value="ABD87795.1"/>
    <property type="molecule type" value="Genomic_DNA"/>
</dbReference>
<keyword evidence="1" id="KW-0472">Membrane</keyword>
<dbReference type="HOGENOM" id="CLU_1968862_0_0_5"/>
<dbReference type="KEGG" id="rpc:RPC_2241"/>
<feature type="transmembrane region" description="Helical" evidence="1">
    <location>
        <begin position="99"/>
        <end position="119"/>
    </location>
</feature>
<sequence length="127" mass="13510">MPLRRSDAGLAGALAALRNRSSAVLRAHILVPCAWQAPALPAVLSAISHRAEASGRSAADFHWAEARQGRIMETAMSYPARPALTRSVAKAITYDRDELLPLALFCGSGLLISVMLLIAEKLMFAAG</sequence>
<keyword evidence="1" id="KW-1133">Transmembrane helix</keyword>
<dbReference type="AlphaFoldDB" id="Q215Z1"/>
<organism evidence="2">
    <name type="scientific">Rhodopseudomonas palustris (strain BisB18)</name>
    <dbReference type="NCBI Taxonomy" id="316056"/>
    <lineage>
        <taxon>Bacteria</taxon>
        <taxon>Pseudomonadati</taxon>
        <taxon>Pseudomonadota</taxon>
        <taxon>Alphaproteobacteria</taxon>
        <taxon>Hyphomicrobiales</taxon>
        <taxon>Nitrobacteraceae</taxon>
        <taxon>Rhodopseudomonas</taxon>
    </lineage>
</organism>
<evidence type="ECO:0000313" key="2">
    <source>
        <dbReference type="EMBL" id="ABD87795.1"/>
    </source>
</evidence>
<accession>Q215Z1</accession>
<protein>
    <submittedName>
        <fullName evidence="2">Uncharacterized protein</fullName>
    </submittedName>
</protein>
<proteinExistence type="predicted"/>
<evidence type="ECO:0000256" key="1">
    <source>
        <dbReference type="SAM" id="Phobius"/>
    </source>
</evidence>